<dbReference type="EMBL" id="CP002770">
    <property type="protein sequence ID" value="AEG14441.1"/>
    <property type="molecule type" value="Genomic_DNA"/>
</dbReference>
<evidence type="ECO:0000313" key="3">
    <source>
        <dbReference type="Proteomes" id="UP000009229"/>
    </source>
</evidence>
<accession>A0AAU8PRZ0</accession>
<keyword evidence="3" id="KW-1185">Reference proteome</keyword>
<organism evidence="2 3">
    <name type="scientific">Desulfofundulus kuznetsovii (strain DSM 6115 / VKM B-1805 / 17)</name>
    <name type="common">Desulfotomaculum kuznetsovii</name>
    <dbReference type="NCBI Taxonomy" id="760568"/>
    <lineage>
        <taxon>Bacteria</taxon>
        <taxon>Bacillati</taxon>
        <taxon>Bacillota</taxon>
        <taxon>Clostridia</taxon>
        <taxon>Eubacteriales</taxon>
        <taxon>Peptococcaceae</taxon>
        <taxon>Desulfofundulus</taxon>
    </lineage>
</organism>
<dbReference type="AlphaFoldDB" id="A0AAU8PRZ0"/>
<dbReference type="Proteomes" id="UP000009229">
    <property type="component" value="Chromosome"/>
</dbReference>
<dbReference type="RefSeq" id="WP_013821956.1">
    <property type="nucleotide sequence ID" value="NC_015573.1"/>
</dbReference>
<reference evidence="3" key="1">
    <citation type="submission" date="2011-05" db="EMBL/GenBank/DDBJ databases">
        <title>Complete sequence of Desulfotomaculum kuznetsovii DSM 6115.</title>
        <authorList>
            <person name="Lucas S."/>
            <person name="Han J."/>
            <person name="Lapidus A."/>
            <person name="Cheng J.-F."/>
            <person name="Goodwin L."/>
            <person name="Pitluck S."/>
            <person name="Peters L."/>
            <person name="Mikhailova N."/>
            <person name="Lu M."/>
            <person name="Saunders E."/>
            <person name="Han C."/>
            <person name="Tapia R."/>
            <person name="Land M."/>
            <person name="Hauser L."/>
            <person name="Kyrpides N."/>
            <person name="Ivanova N."/>
            <person name="Pagani I."/>
            <person name="Nazina T."/>
            <person name="Ivanova A."/>
            <person name="Parshina S."/>
            <person name="Kuever J."/>
            <person name="Muyzer G."/>
            <person name="Plugge C."/>
            <person name="Stams A."/>
            <person name="Woyke T."/>
        </authorList>
    </citation>
    <scope>NUCLEOTIDE SEQUENCE [LARGE SCALE GENOMIC DNA]</scope>
    <source>
        <strain evidence="3">DSM 6115 / VKM B-1805 / 17</strain>
    </source>
</reference>
<protein>
    <submittedName>
        <fullName evidence="2">Uncharacterized protein</fullName>
    </submittedName>
</protein>
<feature type="transmembrane region" description="Helical" evidence="1">
    <location>
        <begin position="44"/>
        <end position="65"/>
    </location>
</feature>
<keyword evidence="1" id="KW-1133">Transmembrane helix</keyword>
<dbReference type="KEGG" id="dku:Desku_0841"/>
<evidence type="ECO:0000313" key="2">
    <source>
        <dbReference type="EMBL" id="AEG14441.1"/>
    </source>
</evidence>
<gene>
    <name evidence="2" type="ordered locus">Desku_0841</name>
</gene>
<sequence>MKRRITVFRKKMTDIGVKAGAKMAAAEMRMKELLRQEKGSLDQLVWVVGAAVVVVLIVVVFMTLAPSTAQDIWNSFINYAKGKFGI</sequence>
<name>A0AAU8PRZ0_DESK7</name>
<keyword evidence="1" id="KW-0472">Membrane</keyword>
<proteinExistence type="predicted"/>
<evidence type="ECO:0000256" key="1">
    <source>
        <dbReference type="SAM" id="Phobius"/>
    </source>
</evidence>
<keyword evidence="1" id="KW-0812">Transmembrane</keyword>